<dbReference type="RefSeq" id="XP_056057522.1">
    <property type="nucleotide sequence ID" value="XM_056198191.1"/>
</dbReference>
<feature type="transmembrane region" description="Helical" evidence="10">
    <location>
        <begin position="62"/>
        <end position="80"/>
    </location>
</feature>
<dbReference type="SUPFAM" id="SSF90123">
    <property type="entry name" value="ABC transporter transmembrane region"/>
    <property type="match status" value="2"/>
</dbReference>
<feature type="transmembrane region" description="Helical" evidence="10">
    <location>
        <begin position="397"/>
        <end position="416"/>
    </location>
</feature>
<dbReference type="Proteomes" id="UP001144673">
    <property type="component" value="Unassembled WGS sequence"/>
</dbReference>
<evidence type="ECO:0000256" key="3">
    <source>
        <dbReference type="ARBA" id="ARBA00022475"/>
    </source>
</evidence>
<name>A0A9W8UN63_AKAMU</name>
<evidence type="ECO:0000313" key="14">
    <source>
        <dbReference type="Proteomes" id="UP001144673"/>
    </source>
</evidence>
<dbReference type="InterPro" id="IPR003439">
    <property type="entry name" value="ABC_transporter-like_ATP-bd"/>
</dbReference>
<feature type="region of interest" description="Disordered" evidence="9">
    <location>
        <begin position="557"/>
        <end position="582"/>
    </location>
</feature>
<evidence type="ECO:0000256" key="5">
    <source>
        <dbReference type="ARBA" id="ARBA00022741"/>
    </source>
</evidence>
<dbReference type="Pfam" id="PF00664">
    <property type="entry name" value="ABC_membrane"/>
    <property type="match status" value="1"/>
</dbReference>
<dbReference type="PROSITE" id="PS00211">
    <property type="entry name" value="ABC_TRANSPORTER_1"/>
    <property type="match status" value="1"/>
</dbReference>
<dbReference type="InterPro" id="IPR003593">
    <property type="entry name" value="AAA+_ATPase"/>
</dbReference>
<dbReference type="PANTHER" id="PTHR24223:SF399">
    <property type="entry name" value="ABC TRANSPORTER ATNG"/>
    <property type="match status" value="1"/>
</dbReference>
<keyword evidence="14" id="KW-1185">Reference proteome</keyword>
<accession>A0A9W8UN63</accession>
<dbReference type="Gene3D" id="3.40.50.300">
    <property type="entry name" value="P-loop containing nucleotide triphosphate hydrolases"/>
    <property type="match status" value="1"/>
</dbReference>
<evidence type="ECO:0000256" key="10">
    <source>
        <dbReference type="SAM" id="Phobius"/>
    </source>
</evidence>
<feature type="transmembrane region" description="Helical" evidence="10">
    <location>
        <begin position="299"/>
        <end position="316"/>
    </location>
</feature>
<evidence type="ECO:0000256" key="7">
    <source>
        <dbReference type="ARBA" id="ARBA00022989"/>
    </source>
</evidence>
<feature type="domain" description="ABC transmembrane type-1" evidence="12">
    <location>
        <begin position="263"/>
        <end position="542"/>
    </location>
</feature>
<dbReference type="Gene3D" id="1.20.1560.10">
    <property type="entry name" value="ABC transporter type 1, transmembrane domain"/>
    <property type="match status" value="2"/>
</dbReference>
<dbReference type="GO" id="GO:0005524">
    <property type="term" value="F:ATP binding"/>
    <property type="evidence" value="ECO:0007669"/>
    <property type="project" value="UniProtKB-KW"/>
</dbReference>
<dbReference type="PANTHER" id="PTHR24223">
    <property type="entry name" value="ATP-BINDING CASSETTE SUB-FAMILY C"/>
    <property type="match status" value="1"/>
</dbReference>
<dbReference type="CDD" id="cd18580">
    <property type="entry name" value="ABC_6TM_ABCC_D2"/>
    <property type="match status" value="1"/>
</dbReference>
<comment type="subcellular location">
    <subcellularLocation>
        <location evidence="1">Cell membrane</location>
        <topology evidence="1">Multi-pass membrane protein</topology>
    </subcellularLocation>
</comment>
<dbReference type="InterPro" id="IPR017871">
    <property type="entry name" value="ABC_transporter-like_CS"/>
</dbReference>
<evidence type="ECO:0000256" key="1">
    <source>
        <dbReference type="ARBA" id="ARBA00004651"/>
    </source>
</evidence>
<keyword evidence="7 10" id="KW-1133">Transmembrane helix</keyword>
<dbReference type="InterPro" id="IPR050173">
    <property type="entry name" value="ABC_transporter_C-like"/>
</dbReference>
<dbReference type="InterPro" id="IPR044726">
    <property type="entry name" value="ABCC_6TM_D2"/>
</dbReference>
<feature type="transmembrane region" description="Helical" evidence="10">
    <location>
        <begin position="373"/>
        <end position="391"/>
    </location>
</feature>
<dbReference type="PROSITE" id="PS50929">
    <property type="entry name" value="ABC_TM1F"/>
    <property type="match status" value="2"/>
</dbReference>
<evidence type="ECO:0000256" key="8">
    <source>
        <dbReference type="ARBA" id="ARBA00023136"/>
    </source>
</evidence>
<dbReference type="SUPFAM" id="SSF52540">
    <property type="entry name" value="P-loop containing nucleoside triphosphate hydrolases"/>
    <property type="match status" value="1"/>
</dbReference>
<evidence type="ECO:0000256" key="2">
    <source>
        <dbReference type="ARBA" id="ARBA00022448"/>
    </source>
</evidence>
<evidence type="ECO:0008006" key="15">
    <source>
        <dbReference type="Google" id="ProtNLM"/>
    </source>
</evidence>
<feature type="transmembrane region" description="Helical" evidence="10">
    <location>
        <begin position="883"/>
        <end position="909"/>
    </location>
</feature>
<proteinExistence type="predicted"/>
<dbReference type="InterPro" id="IPR027417">
    <property type="entry name" value="P-loop_NTPase"/>
</dbReference>
<dbReference type="KEGG" id="amus:LMH87_008421"/>
<keyword evidence="4 10" id="KW-0812">Transmembrane</keyword>
<sequence length="1163" mass="129518">MLALSTPTYTPTTPLCSCRSSPHPLVAIFFVHNSPPEWANMDSTFGPRLLGHFDFTLLFEHAMFQIGPSSILIFTLPFYLHKIITCQPLVRPGWLLWAKVAVAVSIAAVQLAGVVFWRYWGDYNHLRISLTIYTYYHRTGLDTIARLTCSLPAFKLALIVLEEISKRSLIIAENRNQLSDETTAGFWNRATFLWINPLLLFGFRRIIHNGDLPDIGEQFDSRRLYENLKVSWGKQDQKSKNALLRALVFSTPWPLVFVLLPRLFLVGFTFGQPFLLQDVVSFSGGATNQPDYISIEEEATSLILATALIFCGKALSRTWFSHIRNQIMVCIRGGLASVVYDKSLRLGGAEAEDSAAITLVTADIPGIEALISLWYDLFAMVLEVAFGITVLTRFVGAASAVAVICTILATILSQHISKQINITRKIWNGHIQDRVAATSNVLAQTKDIKMTGLANSMGRYLKELRAKEIEASLRTRRLNCLSFALGSFADAMTPAAVVAAALFWTKTLDPTATARFYTVLAVVTLLTDPLSNLIVSLPGWASGFACLSRIQNYLTQEEPQDPRRIQSPSRRSSSRASSSRPARPPALLIQLQGINVTMIHGSVGCGKSTLLNVMLGEMPLRNGRVTLYTRSISFAGQKPWLLNTTIRLNIIGRKAYNQVLYERVIFICDLTTDFQQLPDGDQTVVGSGGCQLSGGQKQRISIARALYVEATVTILDDPFSSLDVATSALIRIRLISDGHAAPNGRALVMTTSMKQHLVDANTVYRVQTDGYVVQLTQEQVDAELDELARNHRASMATTISANANSVVSLEPPSVQPAIEDDLDNKRDVTAENYSSFSVYKYFLRPAGIATVIIWLILEGIAAASERLPNVYIRIWLEEDASNYLYYIGYALFCLAHPILNGSTAAYFFWFVNAPTVTKLHDSLVDATLGATFSFLAEEDTGSILNRFSSDMNLATQRIPALIVPTIWRTYAILIDIAIISAGAAYAAAIIPFFVFFIIGIQRFYLRTSRQLRALELDTSKSLIRHLVETAAGIVHVRAFCWQEEVMDDFYTMLDIAQRPFYLLFCVQQWLECVLDLSSSGAAVLVVTFAVKFSNTASANSMGLAFLSLIGFSNTVTMCFGIKLCVRSLWKPRASSCFPDQQSYCYYSPRPEWVTWNYWQNWKW</sequence>
<evidence type="ECO:0000313" key="13">
    <source>
        <dbReference type="EMBL" id="KAJ4159523.1"/>
    </source>
</evidence>
<keyword evidence="2" id="KW-0813">Transport</keyword>
<evidence type="ECO:0000256" key="6">
    <source>
        <dbReference type="ARBA" id="ARBA00022840"/>
    </source>
</evidence>
<feature type="compositionally biased region" description="Low complexity" evidence="9">
    <location>
        <begin position="567"/>
        <end position="581"/>
    </location>
</feature>
<feature type="transmembrane region" description="Helical" evidence="10">
    <location>
        <begin position="516"/>
        <end position="535"/>
    </location>
</feature>
<dbReference type="AlphaFoldDB" id="A0A9W8UN63"/>
<dbReference type="InterPro" id="IPR036640">
    <property type="entry name" value="ABC1_TM_sf"/>
</dbReference>
<organism evidence="13 14">
    <name type="scientific">Akanthomyces muscarius</name>
    <name type="common">Entomopathogenic fungus</name>
    <name type="synonym">Lecanicillium muscarium</name>
    <dbReference type="NCBI Taxonomy" id="2231603"/>
    <lineage>
        <taxon>Eukaryota</taxon>
        <taxon>Fungi</taxon>
        <taxon>Dikarya</taxon>
        <taxon>Ascomycota</taxon>
        <taxon>Pezizomycotina</taxon>
        <taxon>Sordariomycetes</taxon>
        <taxon>Hypocreomycetidae</taxon>
        <taxon>Hypocreales</taxon>
        <taxon>Cordycipitaceae</taxon>
        <taxon>Akanthomyces</taxon>
    </lineage>
</organism>
<dbReference type="GO" id="GO:0140359">
    <property type="term" value="F:ABC-type transporter activity"/>
    <property type="evidence" value="ECO:0007669"/>
    <property type="project" value="InterPro"/>
</dbReference>
<keyword evidence="8 10" id="KW-0472">Membrane</keyword>
<evidence type="ECO:0000259" key="11">
    <source>
        <dbReference type="PROSITE" id="PS50893"/>
    </source>
</evidence>
<feature type="transmembrane region" description="Helical" evidence="10">
    <location>
        <begin position="483"/>
        <end position="504"/>
    </location>
</feature>
<dbReference type="GO" id="GO:0005886">
    <property type="term" value="C:plasma membrane"/>
    <property type="evidence" value="ECO:0007669"/>
    <property type="project" value="UniProtKB-SubCell"/>
</dbReference>
<dbReference type="EMBL" id="JAJHUN010000005">
    <property type="protein sequence ID" value="KAJ4159523.1"/>
    <property type="molecule type" value="Genomic_DNA"/>
</dbReference>
<feature type="transmembrane region" description="Helical" evidence="10">
    <location>
        <begin position="100"/>
        <end position="120"/>
    </location>
</feature>
<keyword evidence="6" id="KW-0067">ATP-binding</keyword>
<evidence type="ECO:0000256" key="4">
    <source>
        <dbReference type="ARBA" id="ARBA00022692"/>
    </source>
</evidence>
<keyword evidence="3" id="KW-1003">Cell membrane</keyword>
<gene>
    <name evidence="13" type="ORF">LMH87_008421</name>
</gene>
<keyword evidence="5" id="KW-0547">Nucleotide-binding</keyword>
<dbReference type="PROSITE" id="PS50893">
    <property type="entry name" value="ABC_TRANSPORTER_2"/>
    <property type="match status" value="1"/>
</dbReference>
<dbReference type="Pfam" id="PF00005">
    <property type="entry name" value="ABC_tran"/>
    <property type="match status" value="1"/>
</dbReference>
<evidence type="ECO:0000259" key="12">
    <source>
        <dbReference type="PROSITE" id="PS50929"/>
    </source>
</evidence>
<dbReference type="GeneID" id="80895580"/>
<dbReference type="GO" id="GO:0016887">
    <property type="term" value="F:ATP hydrolysis activity"/>
    <property type="evidence" value="ECO:0007669"/>
    <property type="project" value="InterPro"/>
</dbReference>
<comment type="caution">
    <text evidence="13">The sequence shown here is derived from an EMBL/GenBank/DDBJ whole genome shotgun (WGS) entry which is preliminary data.</text>
</comment>
<dbReference type="InterPro" id="IPR011527">
    <property type="entry name" value="ABC1_TM_dom"/>
</dbReference>
<reference evidence="13" key="1">
    <citation type="journal article" date="2023" name="Access Microbiol">
        <title>De-novo genome assembly for Akanthomyces muscarius, a biocontrol agent of insect agricultural pests.</title>
        <authorList>
            <person name="Erdos Z."/>
            <person name="Studholme D.J."/>
            <person name="Raymond B."/>
            <person name="Sharma M."/>
        </authorList>
    </citation>
    <scope>NUCLEOTIDE SEQUENCE</scope>
    <source>
        <strain evidence="13">Ve6</strain>
    </source>
</reference>
<feature type="domain" description="ABC transmembrane type-1" evidence="12">
    <location>
        <begin position="846"/>
        <end position="1117"/>
    </location>
</feature>
<feature type="transmembrane region" description="Helical" evidence="10">
    <location>
        <begin position="242"/>
        <end position="265"/>
    </location>
</feature>
<dbReference type="SMART" id="SM00382">
    <property type="entry name" value="AAA"/>
    <property type="match status" value="1"/>
</dbReference>
<evidence type="ECO:0000256" key="9">
    <source>
        <dbReference type="SAM" id="MobiDB-lite"/>
    </source>
</evidence>
<protein>
    <recommendedName>
        <fullName evidence="15">ABC transporter</fullName>
    </recommendedName>
</protein>
<feature type="domain" description="ABC transporter" evidence="11">
    <location>
        <begin position="563"/>
        <end position="800"/>
    </location>
</feature>
<feature type="transmembrane region" description="Helical" evidence="10">
    <location>
        <begin position="1102"/>
        <end position="1125"/>
    </location>
</feature>
<feature type="transmembrane region" description="Helical" evidence="10">
    <location>
        <begin position="841"/>
        <end position="863"/>
    </location>
</feature>
<feature type="transmembrane region" description="Helical" evidence="10">
    <location>
        <begin position="985"/>
        <end position="1005"/>
    </location>
</feature>